<dbReference type="Proteomes" id="UP000276603">
    <property type="component" value="Unassembled WGS sequence"/>
</dbReference>
<name>A0A3B0C1J4_9FLAO</name>
<dbReference type="PANTHER" id="PTHR46825">
    <property type="entry name" value="D-ALANYL-D-ALANINE-CARBOXYPEPTIDASE/ENDOPEPTIDASE AMPH"/>
    <property type="match status" value="1"/>
</dbReference>
<feature type="signal peptide" evidence="3">
    <location>
        <begin position="1"/>
        <end position="20"/>
    </location>
</feature>
<evidence type="ECO:0000313" key="5">
    <source>
        <dbReference type="EMBL" id="RKN80035.1"/>
    </source>
</evidence>
<dbReference type="SUPFAM" id="SSF56601">
    <property type="entry name" value="beta-lactamase/transpeptidase-like"/>
    <property type="match status" value="1"/>
</dbReference>
<protein>
    <recommendedName>
        <fullName evidence="4">Beta-lactamase-related domain-containing protein</fullName>
    </recommendedName>
</protein>
<keyword evidence="2" id="KW-0472">Membrane</keyword>
<dbReference type="InterPro" id="IPR001466">
    <property type="entry name" value="Beta-lactam-related"/>
</dbReference>
<dbReference type="GO" id="GO:0016020">
    <property type="term" value="C:membrane"/>
    <property type="evidence" value="ECO:0007669"/>
    <property type="project" value="UniProtKB-SubCell"/>
</dbReference>
<evidence type="ECO:0000256" key="3">
    <source>
        <dbReference type="SAM" id="SignalP"/>
    </source>
</evidence>
<comment type="caution">
    <text evidence="5">The sequence shown here is derived from an EMBL/GenBank/DDBJ whole genome shotgun (WGS) entry which is preliminary data.</text>
</comment>
<sequence length="469" mass="52522">MIMKKIMLFVLSILGIMAYGQDTRSTTKSSNDELAHKIDALIRPIANSNNFSGTVLVKKNGDVILSKSYGYADRENQIKNTRASQFFIGSLSAMFTAVAILQLVEEGKISLDDKLTKFIPGFPKGDKITIHHLLTERSGLPRFVSQTNGTYDKMIESAHTLDALVDYIKILEPIAEPGEKYRHSGTSFILLAKVIEIVSGESFGAYLKNHIFSPLNMTHTGHYAYTMKYGDVPHLALGYEQQGVTELERARLIHWSTKIGHASIYSNAEDLEKFAQAMMYNTLLSADSWKKMTNSYYGTSLGYGISNKPQGDYRRYYRSGGSPGFSSYFAVYPDEGLTVIMLSNIHIHVPYFNVPKIASIFFGEPYEQLNLVSPRYVNNDLAQKLLGTFQFDENFYNPNGTVTVSYADGMLLSDGAPMIPVVGADGEIVKFINRQFWSRLEFVRDSTGHFSKLKFDGFTGTKKAMPKKN</sequence>
<feature type="chain" id="PRO_5017389548" description="Beta-lactamase-related domain-containing protein" evidence="3">
    <location>
        <begin position="21"/>
        <end position="469"/>
    </location>
</feature>
<dbReference type="InterPro" id="IPR050491">
    <property type="entry name" value="AmpC-like"/>
</dbReference>
<dbReference type="Pfam" id="PF00144">
    <property type="entry name" value="Beta-lactamase"/>
    <property type="match status" value="1"/>
</dbReference>
<feature type="domain" description="Beta-lactamase-related" evidence="4">
    <location>
        <begin position="39"/>
        <end position="345"/>
    </location>
</feature>
<evidence type="ECO:0000259" key="4">
    <source>
        <dbReference type="Pfam" id="PF00144"/>
    </source>
</evidence>
<gene>
    <name evidence="5" type="ORF">D7Z94_17485</name>
</gene>
<dbReference type="Gene3D" id="3.40.710.10">
    <property type="entry name" value="DD-peptidase/beta-lactamase superfamily"/>
    <property type="match status" value="1"/>
</dbReference>
<organism evidence="5 6">
    <name type="scientific">Ulvibacterium marinum</name>
    <dbReference type="NCBI Taxonomy" id="2419782"/>
    <lineage>
        <taxon>Bacteria</taxon>
        <taxon>Pseudomonadati</taxon>
        <taxon>Bacteroidota</taxon>
        <taxon>Flavobacteriia</taxon>
        <taxon>Flavobacteriales</taxon>
        <taxon>Flavobacteriaceae</taxon>
        <taxon>Ulvibacterium</taxon>
    </lineage>
</organism>
<comment type="subcellular location">
    <subcellularLocation>
        <location evidence="1">Membrane</location>
    </subcellularLocation>
</comment>
<dbReference type="AlphaFoldDB" id="A0A3B0C1J4"/>
<evidence type="ECO:0000256" key="2">
    <source>
        <dbReference type="ARBA" id="ARBA00023136"/>
    </source>
</evidence>
<keyword evidence="6" id="KW-1185">Reference proteome</keyword>
<dbReference type="EMBL" id="RBCJ01000003">
    <property type="protein sequence ID" value="RKN80035.1"/>
    <property type="molecule type" value="Genomic_DNA"/>
</dbReference>
<keyword evidence="3" id="KW-0732">Signal</keyword>
<accession>A0A3B0C1J4</accession>
<evidence type="ECO:0000313" key="6">
    <source>
        <dbReference type="Proteomes" id="UP000276603"/>
    </source>
</evidence>
<evidence type="ECO:0000256" key="1">
    <source>
        <dbReference type="ARBA" id="ARBA00004370"/>
    </source>
</evidence>
<reference evidence="5 6" key="1">
    <citation type="submission" date="2018-10" db="EMBL/GenBank/DDBJ databases">
        <title>Ulvibacterium marinum gen. nov., sp. nov., a novel marine bacterium of the family Flavobacteriaceae, isolated from a culture of the green alga Ulva prolifera.</title>
        <authorList>
            <person name="Zhang Z."/>
        </authorList>
    </citation>
    <scope>NUCLEOTIDE SEQUENCE [LARGE SCALE GENOMIC DNA]</scope>
    <source>
        <strain evidence="5 6">CCMM003</strain>
    </source>
</reference>
<dbReference type="InterPro" id="IPR012338">
    <property type="entry name" value="Beta-lactam/transpept-like"/>
</dbReference>
<proteinExistence type="predicted"/>
<dbReference type="PANTHER" id="PTHR46825:SF11">
    <property type="entry name" value="PENICILLIN-BINDING PROTEIN 4"/>
    <property type="match status" value="1"/>
</dbReference>